<evidence type="ECO:0000313" key="3">
    <source>
        <dbReference type="EMBL" id="GMR50554.1"/>
    </source>
</evidence>
<accession>A0AAN5CTY8</accession>
<organism evidence="3 4">
    <name type="scientific">Pristionchus mayeri</name>
    <dbReference type="NCBI Taxonomy" id="1317129"/>
    <lineage>
        <taxon>Eukaryota</taxon>
        <taxon>Metazoa</taxon>
        <taxon>Ecdysozoa</taxon>
        <taxon>Nematoda</taxon>
        <taxon>Chromadorea</taxon>
        <taxon>Rhabditida</taxon>
        <taxon>Rhabditina</taxon>
        <taxon>Diplogasteromorpha</taxon>
        <taxon>Diplogasteroidea</taxon>
        <taxon>Neodiplogasteridae</taxon>
        <taxon>Pristionchus</taxon>
    </lineage>
</organism>
<name>A0AAN5CTY8_9BILA</name>
<dbReference type="EMBL" id="BTRK01000004">
    <property type="protein sequence ID" value="GMR50554.1"/>
    <property type="molecule type" value="Genomic_DNA"/>
</dbReference>
<keyword evidence="1" id="KW-0175">Coiled coil</keyword>
<proteinExistence type="predicted"/>
<protein>
    <submittedName>
        <fullName evidence="3">Uncharacterized protein</fullName>
    </submittedName>
</protein>
<feature type="region of interest" description="Disordered" evidence="2">
    <location>
        <begin position="1"/>
        <end position="38"/>
    </location>
</feature>
<comment type="caution">
    <text evidence="3">The sequence shown here is derived from an EMBL/GenBank/DDBJ whole genome shotgun (WGS) entry which is preliminary data.</text>
</comment>
<dbReference type="Proteomes" id="UP001328107">
    <property type="component" value="Unassembled WGS sequence"/>
</dbReference>
<feature type="coiled-coil region" evidence="1">
    <location>
        <begin position="41"/>
        <end position="68"/>
    </location>
</feature>
<feature type="compositionally biased region" description="Basic residues" evidence="2">
    <location>
        <begin position="1"/>
        <end position="11"/>
    </location>
</feature>
<sequence>MSGKNHPSKKGVIKDDDESSNNESTGKNVKREPEPDPSIEIASLRQKLEEKDAKINELAAKIAQYEKNQTLFGATVTSVEIPDDSFP</sequence>
<feature type="non-terminal residue" evidence="3">
    <location>
        <position position="87"/>
    </location>
</feature>
<evidence type="ECO:0000256" key="2">
    <source>
        <dbReference type="SAM" id="MobiDB-lite"/>
    </source>
</evidence>
<evidence type="ECO:0000313" key="4">
    <source>
        <dbReference type="Proteomes" id="UP001328107"/>
    </source>
</evidence>
<dbReference type="AlphaFoldDB" id="A0AAN5CTY8"/>
<reference evidence="4" key="1">
    <citation type="submission" date="2022-10" db="EMBL/GenBank/DDBJ databases">
        <title>Genome assembly of Pristionchus species.</title>
        <authorList>
            <person name="Yoshida K."/>
            <person name="Sommer R.J."/>
        </authorList>
    </citation>
    <scope>NUCLEOTIDE SEQUENCE [LARGE SCALE GENOMIC DNA]</scope>
    <source>
        <strain evidence="4">RS5460</strain>
    </source>
</reference>
<evidence type="ECO:0000256" key="1">
    <source>
        <dbReference type="SAM" id="Coils"/>
    </source>
</evidence>
<keyword evidence="4" id="KW-1185">Reference proteome</keyword>
<gene>
    <name evidence="3" type="ORF">PMAYCL1PPCAC_20749</name>
</gene>